<organism evidence="4 5">
    <name type="scientific">Ganoderma sinense ZZ0214-1</name>
    <dbReference type="NCBI Taxonomy" id="1077348"/>
    <lineage>
        <taxon>Eukaryota</taxon>
        <taxon>Fungi</taxon>
        <taxon>Dikarya</taxon>
        <taxon>Basidiomycota</taxon>
        <taxon>Agaricomycotina</taxon>
        <taxon>Agaricomycetes</taxon>
        <taxon>Polyporales</taxon>
        <taxon>Polyporaceae</taxon>
        <taxon>Ganoderma</taxon>
    </lineage>
</organism>
<dbReference type="Gene3D" id="3.30.300.30">
    <property type="match status" value="1"/>
</dbReference>
<feature type="domain" description="AMP-dependent synthetase/ligase" evidence="2">
    <location>
        <begin position="15"/>
        <end position="241"/>
    </location>
</feature>
<comment type="caution">
    <text evidence="4">The sequence shown here is derived from an EMBL/GenBank/DDBJ whole genome shotgun (WGS) entry which is preliminary data.</text>
</comment>
<feature type="domain" description="AMP-binding enzyme C-terminal" evidence="3">
    <location>
        <begin position="291"/>
        <end position="377"/>
    </location>
</feature>
<feature type="transmembrane region" description="Helical" evidence="1">
    <location>
        <begin position="81"/>
        <end position="103"/>
    </location>
</feature>
<dbReference type="InterPro" id="IPR000873">
    <property type="entry name" value="AMP-dep_synth/lig_dom"/>
</dbReference>
<dbReference type="AlphaFoldDB" id="A0A2G8S693"/>
<evidence type="ECO:0000259" key="3">
    <source>
        <dbReference type="Pfam" id="PF13193"/>
    </source>
</evidence>
<dbReference type="EMBL" id="AYKW01000023">
    <property type="protein sequence ID" value="PIL29058.1"/>
    <property type="molecule type" value="Genomic_DNA"/>
</dbReference>
<dbReference type="PANTHER" id="PTHR24096:SF422">
    <property type="entry name" value="BCDNA.GH02901"/>
    <property type="match status" value="1"/>
</dbReference>
<accession>A0A2G8S693</accession>
<dbReference type="InterPro" id="IPR045851">
    <property type="entry name" value="AMP-bd_C_sf"/>
</dbReference>
<evidence type="ECO:0000313" key="4">
    <source>
        <dbReference type="EMBL" id="PIL29058.1"/>
    </source>
</evidence>
<dbReference type="SUPFAM" id="SSF56801">
    <property type="entry name" value="Acetyl-CoA synthetase-like"/>
    <property type="match status" value="1"/>
</dbReference>
<evidence type="ECO:0000259" key="2">
    <source>
        <dbReference type="Pfam" id="PF00501"/>
    </source>
</evidence>
<keyword evidence="5" id="KW-1185">Reference proteome</keyword>
<evidence type="ECO:0000256" key="1">
    <source>
        <dbReference type="SAM" id="Phobius"/>
    </source>
</evidence>
<dbReference type="PROSITE" id="PS00455">
    <property type="entry name" value="AMP_BINDING"/>
    <property type="match status" value="1"/>
</dbReference>
<reference evidence="4 5" key="1">
    <citation type="journal article" date="2015" name="Sci. Rep.">
        <title>Chromosome-level genome map provides insights into diverse defense mechanisms in the medicinal fungus Ganoderma sinense.</title>
        <authorList>
            <person name="Zhu Y."/>
            <person name="Xu J."/>
            <person name="Sun C."/>
            <person name="Zhou S."/>
            <person name="Xu H."/>
            <person name="Nelson D.R."/>
            <person name="Qian J."/>
            <person name="Song J."/>
            <person name="Luo H."/>
            <person name="Xiang L."/>
            <person name="Li Y."/>
            <person name="Xu Z."/>
            <person name="Ji A."/>
            <person name="Wang L."/>
            <person name="Lu S."/>
            <person name="Hayward A."/>
            <person name="Sun W."/>
            <person name="Li X."/>
            <person name="Schwartz D.C."/>
            <person name="Wang Y."/>
            <person name="Chen S."/>
        </authorList>
    </citation>
    <scope>NUCLEOTIDE SEQUENCE [LARGE SCALE GENOMIC DNA]</scope>
    <source>
        <strain evidence="4 5">ZZ0214-1</strain>
    </source>
</reference>
<dbReference type="Proteomes" id="UP000230002">
    <property type="component" value="Unassembled WGS sequence"/>
</dbReference>
<dbReference type="Gene3D" id="3.40.50.980">
    <property type="match status" value="2"/>
</dbReference>
<dbReference type="PANTHER" id="PTHR24096">
    <property type="entry name" value="LONG-CHAIN-FATTY-ACID--COA LIGASE"/>
    <property type="match status" value="1"/>
</dbReference>
<evidence type="ECO:0000313" key="5">
    <source>
        <dbReference type="Proteomes" id="UP000230002"/>
    </source>
</evidence>
<dbReference type="Gene3D" id="2.30.38.10">
    <property type="entry name" value="Luciferase, Domain 3"/>
    <property type="match status" value="1"/>
</dbReference>
<keyword evidence="1" id="KW-1133">Transmembrane helix</keyword>
<dbReference type="OrthoDB" id="6509636at2759"/>
<gene>
    <name evidence="4" type="ORF">GSI_09106</name>
</gene>
<dbReference type="GO" id="GO:0016405">
    <property type="term" value="F:CoA-ligase activity"/>
    <property type="evidence" value="ECO:0007669"/>
    <property type="project" value="TreeGrafter"/>
</dbReference>
<dbReference type="Pfam" id="PF00501">
    <property type="entry name" value="AMP-binding"/>
    <property type="match status" value="1"/>
</dbReference>
<dbReference type="InterPro" id="IPR020845">
    <property type="entry name" value="AMP-binding_CS"/>
</dbReference>
<keyword evidence="1" id="KW-0472">Membrane</keyword>
<protein>
    <submittedName>
        <fullName evidence="4">Transporter</fullName>
    </submittedName>
</protein>
<dbReference type="InterPro" id="IPR025110">
    <property type="entry name" value="AMP-bd_C"/>
</dbReference>
<sequence>MQPKRYVEPRFKPGEGKTKIALLFFSSGTTGRPKAVMIPHYSVIANCVQMKQYANTRDAALPNNQKIYGARDVGLGVLPWYHIYGIVVSLHFFLFCGMSLVVVSKFNFENMLKSIQRYKITHLTLVPPMVVLLCKHPAVKDYDLSSVKLMTSGAAPLSAELTHQVAKVLKNSRIGQGYGMTETCTTFSFPQLDMRIGTPGSAGRLIPGTACRIQKADGSWGGINETGHLIVTGPSMAIGYLDNPEATAETFKDGWVYTGDEGYVNEKKELFIIDRIKELIKVRGFQVAPAELEGHLLDHPDVADVCVVAAQDEYSGELPFAFVVLHEKVRKRVAKSPKDEERVRQAVFKHVSDHKTQYKWLAGVQFVDAVPKNPSGKLLRRVVRDQLKEAMKEGKIKLVQPGAKKERVKL</sequence>
<proteinExistence type="predicted"/>
<dbReference type="Pfam" id="PF13193">
    <property type="entry name" value="AMP-binding_C"/>
    <property type="match status" value="1"/>
</dbReference>
<name>A0A2G8S693_9APHY</name>
<keyword evidence="1" id="KW-0812">Transmembrane</keyword>
<dbReference type="STRING" id="1077348.A0A2G8S693"/>